<proteinExistence type="predicted"/>
<gene>
    <name evidence="1" type="ORF">SCHPADRAFT_948274</name>
</gene>
<protein>
    <submittedName>
        <fullName evidence="1">Uncharacterized protein</fullName>
    </submittedName>
</protein>
<accession>A0A0H2QW73</accession>
<dbReference type="AlphaFoldDB" id="A0A0H2QW73"/>
<evidence type="ECO:0000313" key="2">
    <source>
        <dbReference type="Proteomes" id="UP000053477"/>
    </source>
</evidence>
<organism evidence="1 2">
    <name type="scientific">Schizopora paradoxa</name>
    <dbReference type="NCBI Taxonomy" id="27342"/>
    <lineage>
        <taxon>Eukaryota</taxon>
        <taxon>Fungi</taxon>
        <taxon>Dikarya</taxon>
        <taxon>Basidiomycota</taxon>
        <taxon>Agaricomycotina</taxon>
        <taxon>Agaricomycetes</taxon>
        <taxon>Hymenochaetales</taxon>
        <taxon>Schizoporaceae</taxon>
        <taxon>Schizopora</taxon>
    </lineage>
</organism>
<sequence length="120" mass="13258">MLVVVDVDLPLQRQPPLLSRSPLLTSLGEHSTTFAFNGTRRPPRSIVSYLMGIHGVLVDFTLSCPRYYAFALVHGTRAPRCPASFSSALSYTCFVAHSTLVLLLAFPQLCISLYCRKPCI</sequence>
<dbReference type="InParanoid" id="A0A0H2QW73"/>
<dbReference type="Proteomes" id="UP000053477">
    <property type="component" value="Unassembled WGS sequence"/>
</dbReference>
<reference evidence="1 2" key="1">
    <citation type="submission" date="2015-04" db="EMBL/GenBank/DDBJ databases">
        <title>Complete genome sequence of Schizopora paradoxa KUC8140, a cosmopolitan wood degrader in East Asia.</title>
        <authorList>
            <consortium name="DOE Joint Genome Institute"/>
            <person name="Min B."/>
            <person name="Park H."/>
            <person name="Jang Y."/>
            <person name="Kim J.-J."/>
            <person name="Kim K.H."/>
            <person name="Pangilinan J."/>
            <person name="Lipzen A."/>
            <person name="Riley R."/>
            <person name="Grigoriev I.V."/>
            <person name="Spatafora J.W."/>
            <person name="Choi I.-G."/>
        </authorList>
    </citation>
    <scope>NUCLEOTIDE SEQUENCE [LARGE SCALE GENOMIC DNA]</scope>
    <source>
        <strain evidence="1 2">KUC8140</strain>
    </source>
</reference>
<keyword evidence="2" id="KW-1185">Reference proteome</keyword>
<name>A0A0H2QW73_9AGAM</name>
<dbReference type="EMBL" id="KQ086973">
    <property type="protein sequence ID" value="KLO03830.1"/>
    <property type="molecule type" value="Genomic_DNA"/>
</dbReference>
<evidence type="ECO:0000313" key="1">
    <source>
        <dbReference type="EMBL" id="KLO03830.1"/>
    </source>
</evidence>